<evidence type="ECO:0000313" key="5">
    <source>
        <dbReference type="Proteomes" id="UP001596161"/>
    </source>
</evidence>
<dbReference type="InterPro" id="IPR003680">
    <property type="entry name" value="Flavodoxin_fold"/>
</dbReference>
<dbReference type="PANTHER" id="PTHR10204">
    <property type="entry name" value="NAD P H OXIDOREDUCTASE-RELATED"/>
    <property type="match status" value="1"/>
</dbReference>
<organism evidence="4 5">
    <name type="scientific">Adhaeribacter terreus</name>
    <dbReference type="NCBI Taxonomy" id="529703"/>
    <lineage>
        <taxon>Bacteria</taxon>
        <taxon>Pseudomonadati</taxon>
        <taxon>Bacteroidota</taxon>
        <taxon>Cytophagia</taxon>
        <taxon>Cytophagales</taxon>
        <taxon>Hymenobacteraceae</taxon>
        <taxon>Adhaeribacter</taxon>
    </lineage>
</organism>
<evidence type="ECO:0000259" key="3">
    <source>
        <dbReference type="Pfam" id="PF02525"/>
    </source>
</evidence>
<name>A0ABW0E9X3_9BACT</name>
<keyword evidence="5" id="KW-1185">Reference proteome</keyword>
<accession>A0ABW0E9X3</accession>
<evidence type="ECO:0000256" key="2">
    <source>
        <dbReference type="ARBA" id="ARBA00023002"/>
    </source>
</evidence>
<reference evidence="5" key="1">
    <citation type="journal article" date="2019" name="Int. J. Syst. Evol. Microbiol.">
        <title>The Global Catalogue of Microorganisms (GCM) 10K type strain sequencing project: providing services to taxonomists for standard genome sequencing and annotation.</title>
        <authorList>
            <consortium name="The Broad Institute Genomics Platform"/>
            <consortium name="The Broad Institute Genome Sequencing Center for Infectious Disease"/>
            <person name="Wu L."/>
            <person name="Ma J."/>
        </authorList>
    </citation>
    <scope>NUCLEOTIDE SEQUENCE [LARGE SCALE GENOMIC DNA]</scope>
    <source>
        <strain evidence="5">KACC 12602</strain>
    </source>
</reference>
<dbReference type="InterPro" id="IPR029039">
    <property type="entry name" value="Flavoprotein-like_sf"/>
</dbReference>
<gene>
    <name evidence="4" type="ORF">ACFPIB_11195</name>
</gene>
<sequence length="218" mass="25052">MNAHIVFTHPNLQSFNGQMRNIAIQTLEELGWNVSVSDLHQMKFKAAADDDFTSLYNENFFDLQKEQSMALQNHSFNEDIKREHQLLHEADLIIFQFPVWWESMPALMKGYIDRVFSMGWAYGGGKALAGKSVLVSTTTGAPDFVWIPENRWTIKDTFKHLFIGTFGLCGMQSLEPFIAYGAKRMTEEDKKLTFEKYKQYLKEVTENMSKANPANCVS</sequence>
<evidence type="ECO:0000256" key="1">
    <source>
        <dbReference type="ARBA" id="ARBA00006252"/>
    </source>
</evidence>
<comment type="caution">
    <text evidence="4">The sequence shown here is derived from an EMBL/GenBank/DDBJ whole genome shotgun (WGS) entry which is preliminary data.</text>
</comment>
<proteinExistence type="inferred from homology"/>
<dbReference type="RefSeq" id="WP_378017545.1">
    <property type="nucleotide sequence ID" value="NZ_JBHSKT010000006.1"/>
</dbReference>
<dbReference type="GO" id="GO:0016491">
    <property type="term" value="F:oxidoreductase activity"/>
    <property type="evidence" value="ECO:0007669"/>
    <property type="project" value="UniProtKB-KW"/>
</dbReference>
<protein>
    <submittedName>
        <fullName evidence="4">NAD(P)H-dependent oxidoreductase</fullName>
        <ecNumber evidence="4">1.-.-.-</ecNumber>
        <ecNumber evidence="4">1.6.99.-</ecNumber>
    </submittedName>
</protein>
<keyword evidence="2 4" id="KW-0560">Oxidoreductase</keyword>
<dbReference type="Proteomes" id="UP001596161">
    <property type="component" value="Unassembled WGS sequence"/>
</dbReference>
<dbReference type="PANTHER" id="PTHR10204:SF34">
    <property type="entry name" value="NAD(P)H DEHYDROGENASE [QUINONE] 1 ISOFORM 1"/>
    <property type="match status" value="1"/>
</dbReference>
<dbReference type="EC" id="1.6.99.-" evidence="4"/>
<dbReference type="SUPFAM" id="SSF52218">
    <property type="entry name" value="Flavoproteins"/>
    <property type="match status" value="1"/>
</dbReference>
<dbReference type="Gene3D" id="3.40.50.360">
    <property type="match status" value="1"/>
</dbReference>
<feature type="domain" description="Flavodoxin-like fold" evidence="3">
    <location>
        <begin position="1"/>
        <end position="200"/>
    </location>
</feature>
<evidence type="ECO:0000313" key="4">
    <source>
        <dbReference type="EMBL" id="MFC5271178.1"/>
    </source>
</evidence>
<dbReference type="EC" id="1.-.-.-" evidence="4"/>
<dbReference type="Pfam" id="PF02525">
    <property type="entry name" value="Flavodoxin_2"/>
    <property type="match status" value="1"/>
</dbReference>
<dbReference type="EMBL" id="JBHSKT010000006">
    <property type="protein sequence ID" value="MFC5271178.1"/>
    <property type="molecule type" value="Genomic_DNA"/>
</dbReference>
<dbReference type="InterPro" id="IPR051545">
    <property type="entry name" value="NAD(P)H_dehydrogenase_qn"/>
</dbReference>
<comment type="similarity">
    <text evidence="1">Belongs to the NAD(P)H dehydrogenase (quinone) family.</text>
</comment>